<feature type="domain" description="DUF7918" evidence="2">
    <location>
        <begin position="117"/>
        <end position="244"/>
    </location>
</feature>
<dbReference type="PANTHER" id="PTHR36223">
    <property type="entry name" value="BETA-LACTAMASE-TYPE TRANSPEPTIDASE FOLD DOMAIN CONTAINING PROTEIN"/>
    <property type="match status" value="1"/>
</dbReference>
<feature type="region of interest" description="Disordered" evidence="1">
    <location>
        <begin position="272"/>
        <end position="333"/>
    </location>
</feature>
<dbReference type="AlphaFoldDB" id="A0A7U2FCG7"/>
<accession>A0A7U2FCG7</accession>
<dbReference type="Proteomes" id="UP000663193">
    <property type="component" value="Chromosome 13"/>
</dbReference>
<dbReference type="OrthoDB" id="3364132at2759"/>
<reference evidence="4" key="1">
    <citation type="journal article" date="2021" name="BMC Genomics">
        <title>Chromosome-level genome assembly and manually-curated proteome of model necrotroph Parastagonospora nodorum Sn15 reveals a genome-wide trove of candidate effector homologs, and redundancy of virulence-related functions within an accessory chromosome.</title>
        <authorList>
            <person name="Bertazzoni S."/>
            <person name="Jones D.A.B."/>
            <person name="Phan H.T."/>
            <person name="Tan K.-C."/>
            <person name="Hane J.K."/>
        </authorList>
    </citation>
    <scope>NUCLEOTIDE SEQUENCE [LARGE SCALE GENOMIC DNA]</scope>
    <source>
        <strain evidence="4">SN15 / ATCC MYA-4574 / FGSC 10173)</strain>
    </source>
</reference>
<feature type="domain" description="DUF7918" evidence="2">
    <location>
        <begin position="9"/>
        <end position="116"/>
    </location>
</feature>
<organism evidence="3 4">
    <name type="scientific">Phaeosphaeria nodorum (strain SN15 / ATCC MYA-4574 / FGSC 10173)</name>
    <name type="common">Glume blotch fungus</name>
    <name type="synonym">Parastagonospora nodorum</name>
    <dbReference type="NCBI Taxonomy" id="321614"/>
    <lineage>
        <taxon>Eukaryota</taxon>
        <taxon>Fungi</taxon>
        <taxon>Dikarya</taxon>
        <taxon>Ascomycota</taxon>
        <taxon>Pezizomycotina</taxon>
        <taxon>Dothideomycetes</taxon>
        <taxon>Pleosporomycetidae</taxon>
        <taxon>Pleosporales</taxon>
        <taxon>Pleosporineae</taxon>
        <taxon>Phaeosphaeriaceae</taxon>
        <taxon>Parastagonospora</taxon>
    </lineage>
</organism>
<dbReference type="KEGG" id="pno:SNOG_05444"/>
<proteinExistence type="predicted"/>
<dbReference type="PANTHER" id="PTHR36223:SF1">
    <property type="entry name" value="TRANSCRIPTION ELONGATION FACTOR EAF N-TERMINAL DOMAIN-CONTAINING PROTEIN"/>
    <property type="match status" value="1"/>
</dbReference>
<evidence type="ECO:0000259" key="2">
    <source>
        <dbReference type="Pfam" id="PF25534"/>
    </source>
</evidence>
<gene>
    <name evidence="3" type="ORF">JI435_054440</name>
</gene>
<protein>
    <recommendedName>
        <fullName evidence="2">DUF7918 domain-containing protein</fullName>
    </recommendedName>
</protein>
<evidence type="ECO:0000313" key="3">
    <source>
        <dbReference type="EMBL" id="QRD02503.1"/>
    </source>
</evidence>
<dbReference type="VEuPathDB" id="FungiDB:JI435_054440"/>
<dbReference type="InterPro" id="IPR057678">
    <property type="entry name" value="DUF7918"/>
</dbReference>
<sequence>MAISNETPGLRAEILVDGQPLPEYEDDEAELNTVTRYIEASSNKEFVLRWEFGHPFPERYGVEMRVSIDGAAYRVKIKEANELYRPGGHTKTGVGHKKNHQCFRRNYRFTALNIGQAQILTRNYTYTNIYVVEEVPGTVNARQLKQDLESKGNIRMEFRFISNMRESNGDHRSSKKATLQPMGAIPEKALKGDARSHQATLGEPRPARPRRARQEYDYVDATPFATFVFKYRSRASLKALRIINDAEDVDARSLDDMPEDSMNEHQLREALRRARRQDANGRSVKQETHASRRVKRERTETATLADDNNDEVTIVESRSRKRPRGEPEVIVLD</sequence>
<feature type="region of interest" description="Disordered" evidence="1">
    <location>
        <begin position="192"/>
        <end position="213"/>
    </location>
</feature>
<keyword evidence="4" id="KW-1185">Reference proteome</keyword>
<dbReference type="RefSeq" id="XP_001795849.1">
    <property type="nucleotide sequence ID" value="XM_001795797.1"/>
</dbReference>
<feature type="compositionally biased region" description="Basic and acidic residues" evidence="1">
    <location>
        <begin position="272"/>
        <end position="290"/>
    </location>
</feature>
<evidence type="ECO:0000313" key="4">
    <source>
        <dbReference type="Proteomes" id="UP000663193"/>
    </source>
</evidence>
<evidence type="ECO:0000256" key="1">
    <source>
        <dbReference type="SAM" id="MobiDB-lite"/>
    </source>
</evidence>
<dbReference type="Pfam" id="PF25534">
    <property type="entry name" value="DUF7918"/>
    <property type="match status" value="2"/>
</dbReference>
<name>A0A7U2FCG7_PHANO</name>
<dbReference type="EMBL" id="CP069035">
    <property type="protein sequence ID" value="QRD02503.1"/>
    <property type="molecule type" value="Genomic_DNA"/>
</dbReference>